<sequence length="179" mass="19309">MKFKSRTKKPFSARVQDAVWPRMGWKRALKYRGLQLMRLSGSPHAVAAGTAAGIFAAFSPLFGLHYVIACAVAYVLGGSIIAAAAVTTLANPLTLPLFWAASYEVGRLFVHGAHHFSAKDLIEQHSWAALEPFIAPLLIGSVILGAVLGAVTYFIVRSLMTVQHDRKLALRAIRARGAA</sequence>
<name>A0ABV9Z2E2_9HYPH</name>
<feature type="domain" description="DUF2062" evidence="2">
    <location>
        <begin position="27"/>
        <end position="167"/>
    </location>
</feature>
<organism evidence="3 4">
    <name type="scientific">Flaviflagellibacter deserti</name>
    <dbReference type="NCBI Taxonomy" id="2267266"/>
    <lineage>
        <taxon>Bacteria</taxon>
        <taxon>Pseudomonadati</taxon>
        <taxon>Pseudomonadota</taxon>
        <taxon>Alphaproteobacteria</taxon>
        <taxon>Hyphomicrobiales</taxon>
        <taxon>Flaviflagellibacter</taxon>
    </lineage>
</organism>
<dbReference type="EMBL" id="JBHSJF010000006">
    <property type="protein sequence ID" value="MFC5067953.1"/>
    <property type="molecule type" value="Genomic_DNA"/>
</dbReference>
<keyword evidence="1" id="KW-0472">Membrane</keyword>
<dbReference type="RefSeq" id="WP_114956490.1">
    <property type="nucleotide sequence ID" value="NZ_JBHSJF010000006.1"/>
</dbReference>
<keyword evidence="4" id="KW-1185">Reference proteome</keyword>
<dbReference type="InterPro" id="IPR018639">
    <property type="entry name" value="DUF2062"/>
</dbReference>
<evidence type="ECO:0000259" key="2">
    <source>
        <dbReference type="Pfam" id="PF09835"/>
    </source>
</evidence>
<dbReference type="Proteomes" id="UP001595796">
    <property type="component" value="Unassembled WGS sequence"/>
</dbReference>
<comment type="caution">
    <text evidence="3">The sequence shown here is derived from an EMBL/GenBank/DDBJ whole genome shotgun (WGS) entry which is preliminary data.</text>
</comment>
<gene>
    <name evidence="3" type="ORF">ACFPFW_07970</name>
</gene>
<feature type="transmembrane region" description="Helical" evidence="1">
    <location>
        <begin position="133"/>
        <end position="156"/>
    </location>
</feature>
<dbReference type="PANTHER" id="PTHR40547:SF1">
    <property type="entry name" value="SLL0298 PROTEIN"/>
    <property type="match status" value="1"/>
</dbReference>
<keyword evidence="1" id="KW-1133">Transmembrane helix</keyword>
<dbReference type="PANTHER" id="PTHR40547">
    <property type="entry name" value="SLL0298 PROTEIN"/>
    <property type="match status" value="1"/>
</dbReference>
<evidence type="ECO:0000313" key="3">
    <source>
        <dbReference type="EMBL" id="MFC5067953.1"/>
    </source>
</evidence>
<protein>
    <submittedName>
        <fullName evidence="3">DUF2062 domain-containing protein</fullName>
    </submittedName>
</protein>
<accession>A0ABV9Z2E2</accession>
<keyword evidence="1" id="KW-0812">Transmembrane</keyword>
<evidence type="ECO:0000256" key="1">
    <source>
        <dbReference type="SAM" id="Phobius"/>
    </source>
</evidence>
<evidence type="ECO:0000313" key="4">
    <source>
        <dbReference type="Proteomes" id="UP001595796"/>
    </source>
</evidence>
<proteinExistence type="predicted"/>
<dbReference type="Pfam" id="PF09835">
    <property type="entry name" value="DUF2062"/>
    <property type="match status" value="1"/>
</dbReference>
<feature type="transmembrane region" description="Helical" evidence="1">
    <location>
        <begin position="36"/>
        <end position="58"/>
    </location>
</feature>
<reference evidence="4" key="1">
    <citation type="journal article" date="2019" name="Int. J. Syst. Evol. Microbiol.">
        <title>The Global Catalogue of Microorganisms (GCM) 10K type strain sequencing project: providing services to taxonomists for standard genome sequencing and annotation.</title>
        <authorList>
            <consortium name="The Broad Institute Genomics Platform"/>
            <consortium name="The Broad Institute Genome Sequencing Center for Infectious Disease"/>
            <person name="Wu L."/>
            <person name="Ma J."/>
        </authorList>
    </citation>
    <scope>NUCLEOTIDE SEQUENCE [LARGE SCALE GENOMIC DNA]</scope>
    <source>
        <strain evidence="4">CGMCC 1.16444</strain>
    </source>
</reference>
<feature type="transmembrane region" description="Helical" evidence="1">
    <location>
        <begin position="64"/>
        <end position="86"/>
    </location>
</feature>